<dbReference type="PANTHER" id="PTHR35276:SF1">
    <property type="entry name" value="TRNA (MNM(5)S(2)U34)-METHYLTRANSFERASE, CHLOROPLASTIC"/>
    <property type="match status" value="1"/>
</dbReference>
<dbReference type="SUPFAM" id="SSF53335">
    <property type="entry name" value="S-adenosyl-L-methionine-dependent methyltransferases"/>
    <property type="match status" value="1"/>
</dbReference>
<keyword evidence="2" id="KW-0808">Transferase</keyword>
<reference evidence="2" key="2">
    <citation type="submission" date="2021-04" db="EMBL/GenBank/DDBJ databases">
        <authorList>
            <person name="Gilroy R."/>
        </authorList>
    </citation>
    <scope>NUCLEOTIDE SEQUENCE</scope>
    <source>
        <strain evidence="2">ChiHjej9B8-13557</strain>
    </source>
</reference>
<dbReference type="SUPFAM" id="SSF55729">
    <property type="entry name" value="Acyl-CoA N-acyltransferases (Nat)"/>
    <property type="match status" value="1"/>
</dbReference>
<dbReference type="Gene3D" id="3.40.50.150">
    <property type="entry name" value="Vaccinia Virus protein VP39"/>
    <property type="match status" value="1"/>
</dbReference>
<protein>
    <submittedName>
        <fullName evidence="2">GNAT family N-acetyltransferase</fullName>
        <ecNumber evidence="2">2.3.1.-</ecNumber>
    </submittedName>
</protein>
<feature type="domain" description="N-acetyltransferase" evidence="1">
    <location>
        <begin position="1"/>
        <end position="117"/>
    </location>
</feature>
<dbReference type="InterPro" id="IPR010719">
    <property type="entry name" value="MnmM_MeTrfase"/>
</dbReference>
<comment type="caution">
    <text evidence="2">The sequence shown here is derived from an EMBL/GenBank/DDBJ whole genome shotgun (WGS) entry which is preliminary data.</text>
</comment>
<reference evidence="2" key="1">
    <citation type="journal article" date="2021" name="PeerJ">
        <title>Extensive microbial diversity within the chicken gut microbiome revealed by metagenomics and culture.</title>
        <authorList>
            <person name="Gilroy R."/>
            <person name="Ravi A."/>
            <person name="Getino M."/>
            <person name="Pursley I."/>
            <person name="Horton D.L."/>
            <person name="Alikhan N.F."/>
            <person name="Baker D."/>
            <person name="Gharbi K."/>
            <person name="Hall N."/>
            <person name="Watson M."/>
            <person name="Adriaenssens E.M."/>
            <person name="Foster-Nyarko E."/>
            <person name="Jarju S."/>
            <person name="Secka A."/>
            <person name="Antonio M."/>
            <person name="Oren A."/>
            <person name="Chaudhuri R.R."/>
            <person name="La Ragione R."/>
            <person name="Hildebrand F."/>
            <person name="Pallen M.J."/>
        </authorList>
    </citation>
    <scope>NUCLEOTIDE SEQUENCE</scope>
    <source>
        <strain evidence="2">ChiHjej9B8-13557</strain>
    </source>
</reference>
<dbReference type="GO" id="GO:0016747">
    <property type="term" value="F:acyltransferase activity, transferring groups other than amino-acyl groups"/>
    <property type="evidence" value="ECO:0007669"/>
    <property type="project" value="InterPro"/>
</dbReference>
<dbReference type="InterPro" id="IPR016181">
    <property type="entry name" value="Acyl_CoA_acyltransferase"/>
</dbReference>
<dbReference type="EC" id="2.3.1.-" evidence="2"/>
<dbReference type="InterPro" id="IPR000182">
    <property type="entry name" value="GNAT_dom"/>
</dbReference>
<organism evidence="2 3">
    <name type="scientific">Candidatus Faecalibacterium faecipullorum</name>
    <dbReference type="NCBI Taxonomy" id="2838578"/>
    <lineage>
        <taxon>Bacteria</taxon>
        <taxon>Bacillati</taxon>
        <taxon>Bacillota</taxon>
        <taxon>Clostridia</taxon>
        <taxon>Eubacteriales</taxon>
        <taxon>Oscillospiraceae</taxon>
        <taxon>Faecalibacterium</taxon>
    </lineage>
</organism>
<evidence type="ECO:0000313" key="3">
    <source>
        <dbReference type="Proteomes" id="UP000824211"/>
    </source>
</evidence>
<evidence type="ECO:0000313" key="2">
    <source>
        <dbReference type="EMBL" id="HJB59362.1"/>
    </source>
</evidence>
<name>A0A9D2MFC4_9FIRM</name>
<evidence type="ECO:0000259" key="1">
    <source>
        <dbReference type="PROSITE" id="PS51186"/>
    </source>
</evidence>
<dbReference type="AlphaFoldDB" id="A0A9D2MFC4"/>
<sequence>MQLVQTEEGFDLYKEKTRVGRCAVRPAAGPARGADIGLVWVDPAWRRRGYGTYLLRQLLHRFGGYDREAESLFTAPLPADEGERAFWAAFGFAPEGDALIRRRRPDLTAVRFAQDFLAQHLARPRLLIDATCGNGGDTAFLCRLAGAEGRVLAFDIQQKALDATRARLAREGLDDGRCRLILDSHEHLLRYAAPGSADGVMFNFGWLPGADHAVHSDAASSIPALAAALDALRPGGVLSAVLYSGAVIGDREKQAALHWMEALPIARYTVLTCRFANWADTAPLPCLVLKK</sequence>
<dbReference type="Pfam" id="PF06962">
    <property type="entry name" value="rRNA_methylase"/>
    <property type="match status" value="1"/>
</dbReference>
<dbReference type="Proteomes" id="UP000824211">
    <property type="component" value="Unassembled WGS sequence"/>
</dbReference>
<dbReference type="PANTHER" id="PTHR35276">
    <property type="entry name" value="S-ADENOSYL-L-METHIONINE-DEPENDENT METHYLTRANSFERASES SUPERFAMILY PROTEIN"/>
    <property type="match status" value="1"/>
</dbReference>
<dbReference type="EMBL" id="DWXX01000122">
    <property type="protein sequence ID" value="HJB59362.1"/>
    <property type="molecule type" value="Genomic_DNA"/>
</dbReference>
<dbReference type="CDD" id="cd04301">
    <property type="entry name" value="NAT_SF"/>
    <property type="match status" value="1"/>
</dbReference>
<keyword evidence="2" id="KW-0012">Acyltransferase</keyword>
<accession>A0A9D2MFC4</accession>
<gene>
    <name evidence="2" type="ORF">H9771_06900</name>
</gene>
<dbReference type="InterPro" id="IPR029063">
    <property type="entry name" value="SAM-dependent_MTases_sf"/>
</dbReference>
<dbReference type="PROSITE" id="PS51186">
    <property type="entry name" value="GNAT"/>
    <property type="match status" value="1"/>
</dbReference>
<dbReference type="Pfam" id="PF00583">
    <property type="entry name" value="Acetyltransf_1"/>
    <property type="match status" value="1"/>
</dbReference>
<dbReference type="Gene3D" id="3.40.630.30">
    <property type="match status" value="1"/>
</dbReference>
<proteinExistence type="predicted"/>